<dbReference type="InterPro" id="IPR035094">
    <property type="entry name" value="EgtD"/>
</dbReference>
<dbReference type="GO" id="GO:0032259">
    <property type="term" value="P:methylation"/>
    <property type="evidence" value="ECO:0007669"/>
    <property type="project" value="UniProtKB-KW"/>
</dbReference>
<keyword evidence="1 3" id="KW-0489">Methyltransferase</keyword>
<dbReference type="AlphaFoldDB" id="A0A1S1QWI7"/>
<evidence type="ECO:0000256" key="3">
    <source>
        <dbReference type="HAMAP-Rule" id="MF_02037"/>
    </source>
</evidence>
<dbReference type="PIRSF" id="PIRSF018005">
    <property type="entry name" value="UCP018005"/>
    <property type="match status" value="1"/>
</dbReference>
<dbReference type="UniPathway" id="UPA01014"/>
<keyword evidence="3" id="KW-0949">S-adenosyl-L-methionine</keyword>
<feature type="binding site" evidence="3">
    <location>
        <begin position="347"/>
        <end position="349"/>
    </location>
    <ligand>
        <name>L-histidine</name>
        <dbReference type="ChEBI" id="CHEBI:57595"/>
    </ligand>
</feature>
<evidence type="ECO:0000256" key="2">
    <source>
        <dbReference type="ARBA" id="ARBA00022679"/>
    </source>
</evidence>
<evidence type="ECO:0000313" key="7">
    <source>
        <dbReference type="Proteomes" id="UP000179627"/>
    </source>
</evidence>
<dbReference type="PANTHER" id="PTHR43397">
    <property type="entry name" value="ERGOTHIONEINE BIOSYNTHESIS PROTEIN 1"/>
    <property type="match status" value="1"/>
</dbReference>
<feature type="binding site" evidence="3">
    <location>
        <position position="138"/>
    </location>
    <ligand>
        <name>S-adenosyl-L-methionine</name>
        <dbReference type="ChEBI" id="CHEBI:59789"/>
    </ligand>
</feature>
<feature type="region of interest" description="Disordered" evidence="4">
    <location>
        <begin position="1"/>
        <end position="48"/>
    </location>
</feature>
<dbReference type="EMBL" id="MBLM01000109">
    <property type="protein sequence ID" value="OHV38330.1"/>
    <property type="molecule type" value="Genomic_DNA"/>
</dbReference>
<feature type="binding site" evidence="3">
    <location>
        <begin position="187"/>
        <end position="188"/>
    </location>
    <ligand>
        <name>S-adenosyl-L-methionine</name>
        <dbReference type="ChEBI" id="CHEBI:59789"/>
    </ligand>
</feature>
<accession>A0A1S1QWI7</accession>
<dbReference type="Gene3D" id="3.40.50.150">
    <property type="entry name" value="Vaccinia Virus protein VP39"/>
    <property type="match status" value="1"/>
</dbReference>
<dbReference type="Proteomes" id="UP000179627">
    <property type="component" value="Unassembled WGS sequence"/>
</dbReference>
<feature type="region of interest" description="Disordered" evidence="4">
    <location>
        <begin position="195"/>
        <end position="214"/>
    </location>
</feature>
<dbReference type="OrthoDB" id="5289726at2"/>
<dbReference type="InterPro" id="IPR032888">
    <property type="entry name" value="EgtD_Actinobacteria"/>
</dbReference>
<dbReference type="InterPro" id="IPR029063">
    <property type="entry name" value="SAM-dependent_MTases_sf"/>
</dbReference>
<proteinExistence type="inferred from homology"/>
<comment type="catalytic activity">
    <reaction evidence="3">
        <text>L-histidine + 3 S-adenosyl-L-methionine = hercynine + 3 S-adenosyl-L-homocysteine + 3 H(+)</text>
        <dbReference type="Rhea" id="RHEA:38471"/>
        <dbReference type="ChEBI" id="CHEBI:15378"/>
        <dbReference type="ChEBI" id="CHEBI:15781"/>
        <dbReference type="ChEBI" id="CHEBI:57595"/>
        <dbReference type="ChEBI" id="CHEBI:57856"/>
        <dbReference type="ChEBI" id="CHEBI:59789"/>
        <dbReference type="EC" id="2.1.1.44"/>
    </reaction>
</comment>
<dbReference type="HAMAP" id="MF_02037">
    <property type="entry name" value="EgtD"/>
    <property type="match status" value="1"/>
</dbReference>
<feature type="binding site" evidence="3">
    <location>
        <position position="271"/>
    </location>
    <ligand>
        <name>L-histidine</name>
        <dbReference type="ChEBI" id="CHEBI:57595"/>
    </ligand>
</feature>
<dbReference type="PANTHER" id="PTHR43397:SF1">
    <property type="entry name" value="ERGOTHIONEINE BIOSYNTHESIS PROTEIN 1"/>
    <property type="match status" value="1"/>
</dbReference>
<reference evidence="7" key="1">
    <citation type="submission" date="2016-07" db="EMBL/GenBank/DDBJ databases">
        <title>Sequence Frankia sp. strain CcI1.17.</title>
        <authorList>
            <person name="Ghodhbane-Gtari F."/>
            <person name="Swanson E."/>
            <person name="Gueddou A."/>
            <person name="Morris K."/>
            <person name="Hezbri K."/>
            <person name="Ktari A."/>
            <person name="Nouioui I."/>
            <person name="Abebe-Akele F."/>
            <person name="Simpson S."/>
            <person name="Thomas K."/>
            <person name="Gtari M."/>
            <person name="Tisa L.S."/>
            <person name="Hurst S."/>
        </authorList>
    </citation>
    <scope>NUCLEOTIDE SEQUENCE [LARGE SCALE GENOMIC DNA]</scope>
    <source>
        <strain evidence="7">Cc1.17</strain>
    </source>
</reference>
<evidence type="ECO:0000259" key="5">
    <source>
        <dbReference type="Pfam" id="PF10017"/>
    </source>
</evidence>
<sequence>MTSRTPATARETLGSTFAGAAGGGSGDPDKACDSSGSRGSRGTEGPAGVTVDRHLAAAERHASLAADVRAGLTSQPRELPPKWFYDATGGLLFDRITRLPEYYPTRREHAVLTAHADEIAAACPAMTLVELGSGTSEKTRLLLDALRRLGTLRRFVPFDVDEATLLQAGEDILRAYPGVAVRAVVGDFERHLGSLPGSPAGASPASPSPGTRPAAGGDRRLIAFLGGTIGNLQPAARAAFLRAVRDQLRDGDALLLGADLVKDTGRLVAAYDDSAGVTAAFNRNVLSVINRELDADFDLRGFAHVAAWNAENSWIEMRLRSVRDQEVTVRALDLVARFEEGEQMRTEISAKFTLDGLRAELAASGLATSCQWTDPDRDFSVTLAVPD</sequence>
<dbReference type="NCBIfam" id="TIGR03438">
    <property type="entry name" value="egtD_ergothio"/>
    <property type="match status" value="1"/>
</dbReference>
<keyword evidence="2 3" id="KW-0808">Transferase</keyword>
<protein>
    <recommendedName>
        <fullName evidence="3">Histidine N-alpha-methyltransferase</fullName>
        <ecNumber evidence="3">2.1.1.44</ecNumber>
    </recommendedName>
    <alternativeName>
        <fullName evidence="3">Histidine trimethyltransferase</fullName>
    </alternativeName>
</protein>
<comment type="subunit">
    <text evidence="3">Monomer.</text>
</comment>
<feature type="binding site" evidence="3">
    <location>
        <position position="102"/>
    </location>
    <ligand>
        <name>L-histidine</name>
        <dbReference type="ChEBI" id="CHEBI:57595"/>
    </ligand>
</feature>
<dbReference type="InterPro" id="IPR017804">
    <property type="entry name" value="MeTrfase_EgtD-like"/>
</dbReference>
<comment type="caution">
    <text evidence="6">The sequence shown here is derived from an EMBL/GenBank/DDBJ whole genome shotgun (WGS) entry which is preliminary data.</text>
</comment>
<comment type="function">
    <text evidence="3">Catalyzes the SAM-dependent triple methylation of the alpha-amino group of histidine to form hercynine, a step in the biosynthesis pathway of ergothioneine.</text>
</comment>
<dbReference type="EC" id="2.1.1.44" evidence="3"/>
<organism evidence="6 7">
    <name type="scientific">Parafrankia colletiae</name>
    <dbReference type="NCBI Taxonomy" id="573497"/>
    <lineage>
        <taxon>Bacteria</taxon>
        <taxon>Bacillati</taxon>
        <taxon>Actinomycetota</taxon>
        <taxon>Actinomycetes</taxon>
        <taxon>Frankiales</taxon>
        <taxon>Frankiaceae</taxon>
        <taxon>Parafrankia</taxon>
    </lineage>
</organism>
<feature type="binding site" evidence="3">
    <location>
        <position position="132"/>
    </location>
    <ligand>
        <name>S-adenosyl-L-methionine</name>
        <dbReference type="ChEBI" id="CHEBI:59789"/>
    </ligand>
</feature>
<dbReference type="GO" id="GO:0008276">
    <property type="term" value="F:protein methyltransferase activity"/>
    <property type="evidence" value="ECO:0007669"/>
    <property type="project" value="InterPro"/>
</dbReference>
<feature type="binding site" evidence="3">
    <location>
        <position position="159"/>
    </location>
    <ligand>
        <name>S-adenosyl-L-methionine</name>
        <dbReference type="ChEBI" id="CHEBI:59789"/>
    </ligand>
</feature>
<dbReference type="InterPro" id="IPR019257">
    <property type="entry name" value="MeTrfase_dom"/>
</dbReference>
<comment type="pathway">
    <text evidence="3">Amino-acid biosynthesis; ergothioneine biosynthesis.</text>
</comment>
<keyword evidence="7" id="KW-1185">Reference proteome</keyword>
<name>A0A1S1QWI7_9ACTN</name>
<dbReference type="RefSeq" id="WP_071084052.1">
    <property type="nucleotide sequence ID" value="NZ_MBLM01000109.1"/>
</dbReference>
<feature type="domain" description="Histidine-specific methyltransferase SAM-dependent" evidence="5">
    <location>
        <begin position="65"/>
        <end position="384"/>
    </location>
</feature>
<dbReference type="InterPro" id="IPR051128">
    <property type="entry name" value="EgtD_Methyltrsf_superfamily"/>
</dbReference>
<evidence type="ECO:0000313" key="6">
    <source>
        <dbReference type="EMBL" id="OHV38330.1"/>
    </source>
</evidence>
<feature type="binding site" evidence="3">
    <location>
        <position position="231"/>
    </location>
    <ligand>
        <name>L-histidine</name>
        <dbReference type="ChEBI" id="CHEBI:57595"/>
    </ligand>
</feature>
<dbReference type="GO" id="GO:0052699">
    <property type="term" value="P:ergothioneine biosynthetic process"/>
    <property type="evidence" value="ECO:0007669"/>
    <property type="project" value="UniProtKB-UniRule"/>
</dbReference>
<dbReference type="SUPFAM" id="SSF53335">
    <property type="entry name" value="S-adenosyl-L-methionine-dependent methyltransferases"/>
    <property type="match status" value="1"/>
</dbReference>
<evidence type="ECO:0000256" key="1">
    <source>
        <dbReference type="ARBA" id="ARBA00022603"/>
    </source>
</evidence>
<dbReference type="GO" id="GO:0052706">
    <property type="term" value="F:L-histidine N(alpha)-methyltransferase activity"/>
    <property type="evidence" value="ECO:0007669"/>
    <property type="project" value="UniProtKB-UniRule"/>
</dbReference>
<comment type="similarity">
    <text evidence="3">Belongs to the methyltransferase superfamily. EgtD family.</text>
</comment>
<evidence type="ECO:0000256" key="4">
    <source>
        <dbReference type="SAM" id="MobiDB-lite"/>
    </source>
</evidence>
<gene>
    <name evidence="3" type="primary">egtD</name>
    <name evidence="6" type="ORF">CC117_15400</name>
</gene>
<dbReference type="Pfam" id="PF10017">
    <property type="entry name" value="Methyltransf_33"/>
    <property type="match status" value="1"/>
</dbReference>